<evidence type="ECO:0000256" key="1">
    <source>
        <dbReference type="ARBA" id="ARBA00004613"/>
    </source>
</evidence>
<dbReference type="PROSITE" id="PS51257">
    <property type="entry name" value="PROKAR_LIPOPROTEIN"/>
    <property type="match status" value="1"/>
</dbReference>
<evidence type="ECO:0000256" key="5">
    <source>
        <dbReference type="RuleBase" id="RU367124"/>
    </source>
</evidence>
<evidence type="ECO:0000256" key="2">
    <source>
        <dbReference type="ARBA" id="ARBA00010400"/>
    </source>
</evidence>
<evidence type="ECO:0000256" key="4">
    <source>
        <dbReference type="ARBA" id="ARBA00022729"/>
    </source>
</evidence>
<comment type="subcellular location">
    <subcellularLocation>
        <location evidence="1 5">Secreted</location>
    </subcellularLocation>
</comment>
<name>A0A9W6UEX4_9STRA</name>
<feature type="signal peptide" evidence="5">
    <location>
        <begin position="1"/>
        <end position="24"/>
    </location>
</feature>
<keyword evidence="4 5" id="KW-0732">Signal</keyword>
<dbReference type="EMBL" id="BSXW01000889">
    <property type="protein sequence ID" value="GMF31215.1"/>
    <property type="molecule type" value="Genomic_DNA"/>
</dbReference>
<evidence type="ECO:0000256" key="3">
    <source>
        <dbReference type="ARBA" id="ARBA00022525"/>
    </source>
</evidence>
<proteinExistence type="inferred from homology"/>
<evidence type="ECO:0000256" key="6">
    <source>
        <dbReference type="SAM" id="Phobius"/>
    </source>
</evidence>
<reference evidence="7" key="1">
    <citation type="submission" date="2023-04" db="EMBL/GenBank/DDBJ databases">
        <title>Phytophthora lilii NBRC 32176.</title>
        <authorList>
            <person name="Ichikawa N."/>
            <person name="Sato H."/>
            <person name="Tonouchi N."/>
        </authorList>
    </citation>
    <scope>NUCLEOTIDE SEQUENCE</scope>
    <source>
        <strain evidence="7">NBRC 32176</strain>
    </source>
</reference>
<comment type="domain">
    <text evidence="5">The RxLR-dEER motif acts to carry the protein into the host cell cytoplasm through binding to cell surface phosphatidylinositol-3-phosphate.</text>
</comment>
<dbReference type="Proteomes" id="UP001165083">
    <property type="component" value="Unassembled WGS sequence"/>
</dbReference>
<organism evidence="7 8">
    <name type="scientific">Phytophthora lilii</name>
    <dbReference type="NCBI Taxonomy" id="2077276"/>
    <lineage>
        <taxon>Eukaryota</taxon>
        <taxon>Sar</taxon>
        <taxon>Stramenopiles</taxon>
        <taxon>Oomycota</taxon>
        <taxon>Peronosporomycetes</taxon>
        <taxon>Peronosporales</taxon>
        <taxon>Peronosporaceae</taxon>
        <taxon>Phytophthora</taxon>
    </lineage>
</organism>
<sequence length="230" mass="24948">MRLSLFIALVVATIALSCFNPARAEVSAQFDDKAIDDLFAELADGDNTDRHLRTLQQEDEEGSIQEERAGGTALETAANQFAALGKGKLAPIDKTKLASEFEKMKSVAKQFAATGKGQLKPLEQTQEIAIAKKLSEMEKPSNWKNLASKLEEAKTVDTANTKWQDAWKKLQTAGFKGTESQAVKFTEGAAAAAVKNPSKFKRFLKTTFKIVGGAVLVALIIEGFYAMASK</sequence>
<keyword evidence="6" id="KW-0812">Transmembrane</keyword>
<comment type="similarity">
    <text evidence="2 5">Belongs to the RxLR effector family.</text>
</comment>
<dbReference type="InterPro" id="IPR031825">
    <property type="entry name" value="RXLR"/>
</dbReference>
<dbReference type="Pfam" id="PF16810">
    <property type="entry name" value="RXLR"/>
    <property type="match status" value="1"/>
</dbReference>
<keyword evidence="6" id="KW-0472">Membrane</keyword>
<gene>
    <name evidence="7" type="ORF">Plil01_001334900</name>
</gene>
<evidence type="ECO:0000313" key="8">
    <source>
        <dbReference type="Proteomes" id="UP001165083"/>
    </source>
</evidence>
<dbReference type="AlphaFoldDB" id="A0A9W6UEX4"/>
<keyword evidence="3 5" id="KW-0964">Secreted</keyword>
<protein>
    <recommendedName>
        <fullName evidence="5">RxLR effector protein</fullName>
    </recommendedName>
</protein>
<evidence type="ECO:0000313" key="7">
    <source>
        <dbReference type="EMBL" id="GMF31215.1"/>
    </source>
</evidence>
<comment type="function">
    <text evidence="5">Effector that suppresses plant defense responses during pathogen infection.</text>
</comment>
<keyword evidence="8" id="KW-1185">Reference proteome</keyword>
<keyword evidence="6" id="KW-1133">Transmembrane helix</keyword>
<accession>A0A9W6UEX4</accession>
<comment type="caution">
    <text evidence="7">The sequence shown here is derived from an EMBL/GenBank/DDBJ whole genome shotgun (WGS) entry which is preliminary data.</text>
</comment>
<feature type="chain" id="PRO_5040988406" description="RxLR effector protein" evidence="5">
    <location>
        <begin position="25"/>
        <end position="230"/>
    </location>
</feature>
<feature type="transmembrane region" description="Helical" evidence="6">
    <location>
        <begin position="208"/>
        <end position="228"/>
    </location>
</feature>